<evidence type="ECO:0000256" key="1">
    <source>
        <dbReference type="SAM" id="SignalP"/>
    </source>
</evidence>
<evidence type="ECO:0000313" key="3">
    <source>
        <dbReference type="Proteomes" id="UP001595632"/>
    </source>
</evidence>
<proteinExistence type="predicted"/>
<dbReference type="RefSeq" id="WP_275631229.1">
    <property type="nucleotide sequence ID" value="NZ_JARGYD010000001.1"/>
</dbReference>
<organism evidence="2 3">
    <name type="scientific">Psychromarinibacter halotolerans</name>
    <dbReference type="NCBI Taxonomy" id="1775175"/>
    <lineage>
        <taxon>Bacteria</taxon>
        <taxon>Pseudomonadati</taxon>
        <taxon>Pseudomonadota</taxon>
        <taxon>Alphaproteobacteria</taxon>
        <taxon>Rhodobacterales</taxon>
        <taxon>Paracoccaceae</taxon>
        <taxon>Psychromarinibacter</taxon>
    </lineage>
</organism>
<gene>
    <name evidence="2" type="ORF">ACFOGP_14650</name>
</gene>
<sequence>MKPGLAALALFAAAPALADPAYYDVTGVAADDTLNVRAEPSASSADIGDLPHDATGIEVIATDPTGDWGRIVWQEGNGWIATRFLAAASPTTLPGTALPAALQCSGTEPFWSMRFSDTGAVYSDVAGTSLSLGFGGAAVAEGFASFPVALSHGAKGTGALSVVSTAMCSDGMSDRDYPYTVALVLHTGGAQRFLSGCCWLPLDVLEN</sequence>
<keyword evidence="1" id="KW-0732">Signal</keyword>
<name>A0ABV7GQR8_9RHOB</name>
<accession>A0ABV7GQR8</accession>
<evidence type="ECO:0000313" key="2">
    <source>
        <dbReference type="EMBL" id="MFC3143959.1"/>
    </source>
</evidence>
<feature type="chain" id="PRO_5045612734" evidence="1">
    <location>
        <begin position="19"/>
        <end position="207"/>
    </location>
</feature>
<protein>
    <submittedName>
        <fullName evidence="2">Peptide-binding protein</fullName>
    </submittedName>
</protein>
<dbReference type="Gene3D" id="2.30.30.40">
    <property type="entry name" value="SH3 Domains"/>
    <property type="match status" value="1"/>
</dbReference>
<feature type="signal peptide" evidence="1">
    <location>
        <begin position="1"/>
        <end position="18"/>
    </location>
</feature>
<reference evidence="3" key="1">
    <citation type="journal article" date="2019" name="Int. J. Syst. Evol. Microbiol.">
        <title>The Global Catalogue of Microorganisms (GCM) 10K type strain sequencing project: providing services to taxonomists for standard genome sequencing and annotation.</title>
        <authorList>
            <consortium name="The Broad Institute Genomics Platform"/>
            <consortium name="The Broad Institute Genome Sequencing Center for Infectious Disease"/>
            <person name="Wu L."/>
            <person name="Ma J."/>
        </authorList>
    </citation>
    <scope>NUCLEOTIDE SEQUENCE [LARGE SCALE GENOMIC DNA]</scope>
    <source>
        <strain evidence="3">KCTC 52366</strain>
    </source>
</reference>
<dbReference type="Proteomes" id="UP001595632">
    <property type="component" value="Unassembled WGS sequence"/>
</dbReference>
<dbReference type="EMBL" id="JBHRTB010000010">
    <property type="protein sequence ID" value="MFC3143959.1"/>
    <property type="molecule type" value="Genomic_DNA"/>
</dbReference>
<keyword evidence="3" id="KW-1185">Reference proteome</keyword>
<comment type="caution">
    <text evidence="2">The sequence shown here is derived from an EMBL/GenBank/DDBJ whole genome shotgun (WGS) entry which is preliminary data.</text>
</comment>